<dbReference type="Proteomes" id="UP000691718">
    <property type="component" value="Unassembled WGS sequence"/>
</dbReference>
<proteinExistence type="predicted"/>
<name>A0A8S3XE44_PARAO</name>
<protein>
    <submittedName>
        <fullName evidence="2">(apollo) hypothetical protein</fullName>
    </submittedName>
</protein>
<keyword evidence="3" id="KW-1185">Reference proteome</keyword>
<sequence length="324" mass="37875">MIIIPSQIEIESQSTNILISDNIHNSDADTIQTLGNIISHETSTSSLEIITHVENTHHVIPNPPISDDSDTEKKIVPYSDSDSDSLAKIKKIKKRKKRFNVDKKERVSEKNKQRRQEGKTYFGREKKQDCWNYNKTKEARSIKSRCSCKIGKYSTLKCETVDEDKVGHTQMEADSMHSTIERQLKNKVINVPAEYISIAKHARKCPVPYYVTYLDHTYFKNFDKIQFYKSIRPGRSKGDPKVTDIRALRYESNGSILYKTCYKDEWQSLPQRRSLQCNPCEITQLSQLYQNRRKITARIFEDLQQIKKTLPSDYHKYYDDLPHE</sequence>
<dbReference type="EMBL" id="CAJQZP010001133">
    <property type="protein sequence ID" value="CAG5020121.1"/>
    <property type="molecule type" value="Genomic_DNA"/>
</dbReference>
<evidence type="ECO:0000313" key="3">
    <source>
        <dbReference type="Proteomes" id="UP000691718"/>
    </source>
</evidence>
<reference evidence="2" key="1">
    <citation type="submission" date="2021-04" db="EMBL/GenBank/DDBJ databases">
        <authorList>
            <person name="Tunstrom K."/>
        </authorList>
    </citation>
    <scope>NUCLEOTIDE SEQUENCE</scope>
</reference>
<comment type="caution">
    <text evidence="2">The sequence shown here is derived from an EMBL/GenBank/DDBJ whole genome shotgun (WGS) entry which is preliminary data.</text>
</comment>
<evidence type="ECO:0000256" key="1">
    <source>
        <dbReference type="SAM" id="MobiDB-lite"/>
    </source>
</evidence>
<dbReference type="OrthoDB" id="7367179at2759"/>
<evidence type="ECO:0000313" key="2">
    <source>
        <dbReference type="EMBL" id="CAG5020121.1"/>
    </source>
</evidence>
<feature type="region of interest" description="Disordered" evidence="1">
    <location>
        <begin position="100"/>
        <end position="121"/>
    </location>
</feature>
<accession>A0A8S3XE44</accession>
<organism evidence="2 3">
    <name type="scientific">Parnassius apollo</name>
    <name type="common">Apollo butterfly</name>
    <name type="synonym">Papilio apollo</name>
    <dbReference type="NCBI Taxonomy" id="110799"/>
    <lineage>
        <taxon>Eukaryota</taxon>
        <taxon>Metazoa</taxon>
        <taxon>Ecdysozoa</taxon>
        <taxon>Arthropoda</taxon>
        <taxon>Hexapoda</taxon>
        <taxon>Insecta</taxon>
        <taxon>Pterygota</taxon>
        <taxon>Neoptera</taxon>
        <taxon>Endopterygota</taxon>
        <taxon>Lepidoptera</taxon>
        <taxon>Glossata</taxon>
        <taxon>Ditrysia</taxon>
        <taxon>Papilionoidea</taxon>
        <taxon>Papilionidae</taxon>
        <taxon>Parnassiinae</taxon>
        <taxon>Parnassini</taxon>
        <taxon>Parnassius</taxon>
        <taxon>Parnassius</taxon>
    </lineage>
</organism>
<dbReference type="AlphaFoldDB" id="A0A8S3XE44"/>
<feature type="region of interest" description="Disordered" evidence="1">
    <location>
        <begin position="61"/>
        <end position="81"/>
    </location>
</feature>
<gene>
    <name evidence="2" type="ORF">PAPOLLO_LOCUS17222</name>
</gene>